<keyword evidence="4" id="KW-0472">Membrane</keyword>
<proteinExistence type="inferred from homology"/>
<evidence type="ECO:0000256" key="4">
    <source>
        <dbReference type="ARBA" id="ARBA00023136"/>
    </source>
</evidence>
<feature type="domain" description="RagB/SusD" evidence="6">
    <location>
        <begin position="328"/>
        <end position="483"/>
    </location>
</feature>
<dbReference type="InterPro" id="IPR011990">
    <property type="entry name" value="TPR-like_helical_dom_sf"/>
</dbReference>
<evidence type="ECO:0000313" key="9">
    <source>
        <dbReference type="Proteomes" id="UP000318733"/>
    </source>
</evidence>
<evidence type="ECO:0000256" key="5">
    <source>
        <dbReference type="ARBA" id="ARBA00023237"/>
    </source>
</evidence>
<accession>A0A556MKS8</accession>
<evidence type="ECO:0000313" key="8">
    <source>
        <dbReference type="EMBL" id="TSJ40531.1"/>
    </source>
</evidence>
<evidence type="ECO:0000256" key="1">
    <source>
        <dbReference type="ARBA" id="ARBA00004442"/>
    </source>
</evidence>
<keyword evidence="5" id="KW-0998">Cell outer membrane</keyword>
<dbReference type="Pfam" id="PF14322">
    <property type="entry name" value="SusD-like_3"/>
    <property type="match status" value="1"/>
</dbReference>
<keyword evidence="3" id="KW-0732">Signal</keyword>
<dbReference type="Proteomes" id="UP000318733">
    <property type="component" value="Unassembled WGS sequence"/>
</dbReference>
<feature type="domain" description="SusD-like N-terminal" evidence="7">
    <location>
        <begin position="107"/>
        <end position="219"/>
    </location>
</feature>
<dbReference type="AlphaFoldDB" id="A0A556MKS8"/>
<comment type="caution">
    <text evidence="8">The sequence shown here is derived from an EMBL/GenBank/DDBJ whole genome shotgun (WGS) entry which is preliminary data.</text>
</comment>
<gene>
    <name evidence="8" type="ORF">FO440_12315</name>
</gene>
<dbReference type="OrthoDB" id="5694214at2"/>
<evidence type="ECO:0000259" key="7">
    <source>
        <dbReference type="Pfam" id="PF14322"/>
    </source>
</evidence>
<comment type="subcellular location">
    <subcellularLocation>
        <location evidence="1">Cell outer membrane</location>
    </subcellularLocation>
</comment>
<dbReference type="InterPro" id="IPR012944">
    <property type="entry name" value="SusD_RagB_dom"/>
</dbReference>
<protein>
    <submittedName>
        <fullName evidence="8">RagB/SusD family nutrient uptake outer membrane protein</fullName>
    </submittedName>
</protein>
<dbReference type="Gene3D" id="1.25.40.390">
    <property type="match status" value="1"/>
</dbReference>
<dbReference type="RefSeq" id="WP_144248569.1">
    <property type="nucleotide sequence ID" value="NZ_VLPK01000002.1"/>
</dbReference>
<name>A0A556MKS8_9SPHI</name>
<sequence>MKNKILNYMIAFCIISCSLWSCKKQLDVFPTTQEVNGNVIKDTKSATEVLNGVYYRFANVNTINGPLGADWVDVNEWFPFELAGSMYTILGDDNVYSITYGPTTGGTAAMWTYSFAIVNAANGFLENVAPVNSVPAATKSEMIAEAKFLRAFGNSQLLLYYAQYANPASNYGIIIRDKFVTTSTIGQARSTVAASYKAILEDLDAAIAGLPAKNTTIYQANANVAKLLKARVLINRNEPGDYATVISLTNDIITGGAFSLDPSAKDMFYNKLYTSKEPMLGIPVYPNQPSKNYQYNTYGSYAVTDSYAKLLTNDPRSNWVYLNQSLTFYTPYFTTTGTSNELTKYYSGPYTTYPDAGNVQVETCYPFRVTEAYLLQAEAITLSNGDLTAAKTLLKAVEASAGITSDPAVDNAGTAAALHSLIVKEEIKNFIGENGADWFALRRLPLSEIQTYQPAIKSVDQLILPIPQADISSNGSIKQNPGYL</sequence>
<dbReference type="EMBL" id="VLPK01000002">
    <property type="protein sequence ID" value="TSJ40531.1"/>
    <property type="molecule type" value="Genomic_DNA"/>
</dbReference>
<dbReference type="Pfam" id="PF07980">
    <property type="entry name" value="SusD_RagB"/>
    <property type="match status" value="1"/>
</dbReference>
<keyword evidence="9" id="KW-1185">Reference proteome</keyword>
<evidence type="ECO:0000256" key="2">
    <source>
        <dbReference type="ARBA" id="ARBA00006275"/>
    </source>
</evidence>
<comment type="similarity">
    <text evidence="2">Belongs to the SusD family.</text>
</comment>
<dbReference type="SUPFAM" id="SSF48452">
    <property type="entry name" value="TPR-like"/>
    <property type="match status" value="1"/>
</dbReference>
<dbReference type="GO" id="GO:0009279">
    <property type="term" value="C:cell outer membrane"/>
    <property type="evidence" value="ECO:0007669"/>
    <property type="project" value="UniProtKB-SubCell"/>
</dbReference>
<evidence type="ECO:0000259" key="6">
    <source>
        <dbReference type="Pfam" id="PF07980"/>
    </source>
</evidence>
<reference evidence="8 9" key="1">
    <citation type="submission" date="2019-07" db="EMBL/GenBank/DDBJ databases">
        <authorList>
            <person name="Huq M.A."/>
        </authorList>
    </citation>
    <scope>NUCLEOTIDE SEQUENCE [LARGE SCALE GENOMIC DNA]</scope>
    <source>
        <strain evidence="8 9">MAH-19</strain>
    </source>
</reference>
<evidence type="ECO:0000256" key="3">
    <source>
        <dbReference type="ARBA" id="ARBA00022729"/>
    </source>
</evidence>
<organism evidence="8 9">
    <name type="scientific">Mucilaginibacter corticis</name>
    <dbReference type="NCBI Taxonomy" id="2597670"/>
    <lineage>
        <taxon>Bacteria</taxon>
        <taxon>Pseudomonadati</taxon>
        <taxon>Bacteroidota</taxon>
        <taxon>Sphingobacteriia</taxon>
        <taxon>Sphingobacteriales</taxon>
        <taxon>Sphingobacteriaceae</taxon>
        <taxon>Mucilaginibacter</taxon>
    </lineage>
</organism>
<dbReference type="InterPro" id="IPR033985">
    <property type="entry name" value="SusD-like_N"/>
</dbReference>